<name>A0A286SGN2_9BACT</name>
<dbReference type="KEGG" id="mmas:MYMAC_007153"/>
<dbReference type="InterPro" id="IPR003462">
    <property type="entry name" value="ODC_Mu_crystall"/>
</dbReference>
<dbReference type="PANTHER" id="PTHR13812:SF19">
    <property type="entry name" value="KETIMINE REDUCTASE MU-CRYSTALLIN"/>
    <property type="match status" value="1"/>
</dbReference>
<dbReference type="Gene3D" id="3.30.1780.10">
    <property type="entry name" value="ornithine cyclodeaminase, domain 1"/>
    <property type="match status" value="1"/>
</dbReference>
<evidence type="ECO:0000313" key="1">
    <source>
        <dbReference type="EMBL" id="ATB51490.1"/>
    </source>
</evidence>
<proteinExistence type="predicted"/>
<accession>A0A286SGN2</accession>
<dbReference type="Gene3D" id="3.40.50.720">
    <property type="entry name" value="NAD(P)-binding Rossmann-like Domain"/>
    <property type="match status" value="1"/>
</dbReference>
<keyword evidence="2" id="KW-1185">Reference proteome</keyword>
<reference evidence="1 2" key="1">
    <citation type="submission" date="2017-06" db="EMBL/GenBank/DDBJ databases">
        <title>Sequencing and comparative analysis of myxobacterial genomes.</title>
        <authorList>
            <person name="Rupp O."/>
            <person name="Goesmann A."/>
            <person name="Sogaard-Andersen L."/>
        </authorList>
    </citation>
    <scope>NUCLEOTIDE SEQUENCE [LARGE SCALE GENOMIC DNA]</scope>
    <source>
        <strain evidence="1 2">DSM 14697</strain>
    </source>
</reference>
<dbReference type="InterPro" id="IPR036291">
    <property type="entry name" value="NAD(P)-bd_dom_sf"/>
</dbReference>
<dbReference type="PIRSF" id="PIRSF001439">
    <property type="entry name" value="CryM"/>
    <property type="match status" value="1"/>
</dbReference>
<dbReference type="Proteomes" id="UP000217343">
    <property type="component" value="Chromosome"/>
</dbReference>
<dbReference type="Pfam" id="PF02423">
    <property type="entry name" value="OCD_Mu_crystall"/>
    <property type="match status" value="1"/>
</dbReference>
<dbReference type="RefSeq" id="WP_238539953.1">
    <property type="nucleotide sequence ID" value="NZ_CP022203.1"/>
</dbReference>
<dbReference type="GO" id="GO:0005737">
    <property type="term" value="C:cytoplasm"/>
    <property type="evidence" value="ECO:0007669"/>
    <property type="project" value="TreeGrafter"/>
</dbReference>
<organism evidence="1 2">
    <name type="scientific">Corallococcus macrosporus DSM 14697</name>
    <dbReference type="NCBI Taxonomy" id="1189310"/>
    <lineage>
        <taxon>Bacteria</taxon>
        <taxon>Pseudomonadati</taxon>
        <taxon>Myxococcota</taxon>
        <taxon>Myxococcia</taxon>
        <taxon>Myxococcales</taxon>
        <taxon>Cystobacterineae</taxon>
        <taxon>Myxococcaceae</taxon>
        <taxon>Corallococcus</taxon>
    </lineage>
</organism>
<protein>
    <submittedName>
        <fullName evidence="1">Ornithine cyclodeaminase</fullName>
    </submittedName>
</protein>
<evidence type="ECO:0000313" key="2">
    <source>
        <dbReference type="Proteomes" id="UP000217343"/>
    </source>
</evidence>
<dbReference type="EMBL" id="CP022203">
    <property type="protein sequence ID" value="ATB51490.1"/>
    <property type="molecule type" value="Genomic_DNA"/>
</dbReference>
<dbReference type="AlphaFoldDB" id="A0A286SGN2"/>
<dbReference type="SUPFAM" id="SSF51735">
    <property type="entry name" value="NAD(P)-binding Rossmann-fold domains"/>
    <property type="match status" value="1"/>
</dbReference>
<gene>
    <name evidence="1" type="ORF">MYMAC_007153</name>
</gene>
<sequence length="374" mass="40575">MDETNRATWLLTQADLRRLVGAVGVDTLMDEVIRDLVDAFRGFDAERVDVRKREGFALEHPGKTGVLEWMPVMRRGETVTIKVVGYNPDNPAAHGLPTIIATNSVYDCRTGHLLAVADGVFATALRTGAASAVASQVLARPDSRVLGLVGCGAQAVTQLHALSRVFPLARVLVFDTDKDVERSFAQRVSFLGLDVRRASLEELEAQSDIICTATSVAVGAGPVITGRGLQPHVHINAVGSDLPGKTELPLRFLEDSLVCPDFLPQAVVEGECQQLPRERIGPELVTLVKAPEQYADWRGRRTVFDSTGLALEDQVVTETLLRHARRLGLGTRVNLESLTDDVMDPYAHVLPDAELLCDEQEVTSSASSRRVAAS</sequence>
<dbReference type="PANTHER" id="PTHR13812">
    <property type="entry name" value="KETIMINE REDUCTASE MU-CRYSTALLIN"/>
    <property type="match status" value="1"/>
</dbReference>
<dbReference type="InterPro" id="IPR023401">
    <property type="entry name" value="ODC_N"/>
</dbReference>